<proteinExistence type="inferred from homology"/>
<protein>
    <submittedName>
        <fullName evidence="7">Aldehyde dehydrogenase (NAD+)</fullName>
    </submittedName>
</protein>
<dbReference type="AlphaFoldDB" id="A0A239DYV2"/>
<evidence type="ECO:0000256" key="1">
    <source>
        <dbReference type="ARBA" id="ARBA00009986"/>
    </source>
</evidence>
<dbReference type="InterPro" id="IPR016161">
    <property type="entry name" value="Ald_DH/histidinol_DH"/>
</dbReference>
<keyword evidence="2 4" id="KW-0560">Oxidoreductase</keyword>
<feature type="domain" description="Aldehyde dehydrogenase" evidence="6">
    <location>
        <begin position="29"/>
        <end position="494"/>
    </location>
</feature>
<dbReference type="InterPro" id="IPR015590">
    <property type="entry name" value="Aldehyde_DH_dom"/>
</dbReference>
<evidence type="ECO:0000313" key="8">
    <source>
        <dbReference type="Proteomes" id="UP000198373"/>
    </source>
</evidence>
<evidence type="ECO:0000256" key="4">
    <source>
        <dbReference type="RuleBase" id="RU003345"/>
    </source>
</evidence>
<sequence length="511" mass="54245">MSVDAPPTSQATPGDRTGRDWGMYIGGEWVEALDGRWTDVTSPSRRGTVLGRVPRADAPDVDRAVRAARAALPGWAALPATARQKALLAIADDLYAHAEELARLTAQDTGNALRTQARPESQTLAHLFRYFGGVATEVKGVVLPAGEGQLQYSVRQPVGVVGAILPWNSPLMIAGMKIPAALAAGNTMVVKAAEDAPLTILRLAELCAAHLPPGVLNVLTGFGEDCGAAITAHPGVDKVSFTGSTEVGRIVGGVAGQRLAPVSLELGGKSPSIVWPDSCDDATVEGVLTAMRFTRQGQSCTAGSRLFLHEDVYDEFLDRAVARLQQMVVGDPLDEATDMGALINQDQFDRVTGYVAEGRARDDVSVALDGSGQVPSGLDGFYLGPTVFSRADNSWRLAREEIFGPVMVVIPWRDDEEVLAMANDSHYGLAAFVWCNDLGRALTAAHRIESGWVQVNQGGGQMVGQSYGGVKESGIGREFSLEGMLESFTQIKQINVKVNPGTATQKRTATP</sequence>
<dbReference type="Pfam" id="PF00171">
    <property type="entry name" value="Aldedh"/>
    <property type="match status" value="1"/>
</dbReference>
<dbReference type="PROSITE" id="PS00687">
    <property type="entry name" value="ALDEHYDE_DEHYDR_GLU"/>
    <property type="match status" value="1"/>
</dbReference>
<comment type="similarity">
    <text evidence="1 4">Belongs to the aldehyde dehydrogenase family.</text>
</comment>
<evidence type="ECO:0000256" key="3">
    <source>
        <dbReference type="PROSITE-ProRule" id="PRU10007"/>
    </source>
</evidence>
<dbReference type="FunFam" id="3.40.605.10:FF:000007">
    <property type="entry name" value="NAD/NADP-dependent betaine aldehyde dehydrogenase"/>
    <property type="match status" value="1"/>
</dbReference>
<evidence type="ECO:0000259" key="6">
    <source>
        <dbReference type="Pfam" id="PF00171"/>
    </source>
</evidence>
<evidence type="ECO:0000313" key="7">
    <source>
        <dbReference type="EMBL" id="SNS37439.1"/>
    </source>
</evidence>
<keyword evidence="8" id="KW-1185">Reference proteome</keyword>
<name>A0A239DYV2_9ACTN</name>
<dbReference type="InterPro" id="IPR029510">
    <property type="entry name" value="Ald_DH_CS_GLU"/>
</dbReference>
<dbReference type="InterPro" id="IPR016162">
    <property type="entry name" value="Ald_DH_N"/>
</dbReference>
<evidence type="ECO:0000256" key="5">
    <source>
        <dbReference type="SAM" id="MobiDB-lite"/>
    </source>
</evidence>
<dbReference type="Gene3D" id="3.40.309.10">
    <property type="entry name" value="Aldehyde Dehydrogenase, Chain A, domain 2"/>
    <property type="match status" value="1"/>
</dbReference>
<reference evidence="8" key="1">
    <citation type="submission" date="2017-06" db="EMBL/GenBank/DDBJ databases">
        <authorList>
            <person name="Varghese N."/>
            <person name="Submissions S."/>
        </authorList>
    </citation>
    <scope>NUCLEOTIDE SEQUENCE [LARGE SCALE GENOMIC DNA]</scope>
    <source>
        <strain evidence="8">DSM 46839</strain>
    </source>
</reference>
<feature type="region of interest" description="Disordered" evidence="5">
    <location>
        <begin position="1"/>
        <end position="20"/>
    </location>
</feature>
<dbReference type="Gene3D" id="3.40.605.10">
    <property type="entry name" value="Aldehyde Dehydrogenase, Chain A, domain 1"/>
    <property type="match status" value="1"/>
</dbReference>
<dbReference type="GO" id="GO:0016620">
    <property type="term" value="F:oxidoreductase activity, acting on the aldehyde or oxo group of donors, NAD or NADP as acceptor"/>
    <property type="evidence" value="ECO:0007669"/>
    <property type="project" value="InterPro"/>
</dbReference>
<dbReference type="Proteomes" id="UP000198373">
    <property type="component" value="Unassembled WGS sequence"/>
</dbReference>
<dbReference type="PANTHER" id="PTHR11699">
    <property type="entry name" value="ALDEHYDE DEHYDROGENASE-RELATED"/>
    <property type="match status" value="1"/>
</dbReference>
<feature type="active site" evidence="3">
    <location>
        <position position="265"/>
    </location>
</feature>
<accession>A0A239DYV2</accession>
<evidence type="ECO:0000256" key="2">
    <source>
        <dbReference type="ARBA" id="ARBA00023002"/>
    </source>
</evidence>
<dbReference type="InterPro" id="IPR016163">
    <property type="entry name" value="Ald_DH_C"/>
</dbReference>
<dbReference type="PROSITE" id="PS00070">
    <property type="entry name" value="ALDEHYDE_DEHYDR_CYS"/>
    <property type="match status" value="1"/>
</dbReference>
<dbReference type="EMBL" id="FZOO01000003">
    <property type="protein sequence ID" value="SNS37439.1"/>
    <property type="molecule type" value="Genomic_DNA"/>
</dbReference>
<dbReference type="SUPFAM" id="SSF53720">
    <property type="entry name" value="ALDH-like"/>
    <property type="match status" value="1"/>
</dbReference>
<dbReference type="OrthoDB" id="6882680at2"/>
<dbReference type="RefSeq" id="WP_089305181.1">
    <property type="nucleotide sequence ID" value="NZ_FZOO01000003.1"/>
</dbReference>
<dbReference type="InterPro" id="IPR016160">
    <property type="entry name" value="Ald_DH_CS_CYS"/>
</dbReference>
<organism evidence="7 8">
    <name type="scientific">Geodermatophilus pulveris</name>
    <dbReference type="NCBI Taxonomy" id="1564159"/>
    <lineage>
        <taxon>Bacteria</taxon>
        <taxon>Bacillati</taxon>
        <taxon>Actinomycetota</taxon>
        <taxon>Actinomycetes</taxon>
        <taxon>Geodermatophilales</taxon>
        <taxon>Geodermatophilaceae</taxon>
        <taxon>Geodermatophilus</taxon>
    </lineage>
</organism>
<gene>
    <name evidence="7" type="ORF">SAMN06893096_103434</name>
</gene>